<feature type="region of interest" description="Disordered" evidence="6">
    <location>
        <begin position="190"/>
        <end position="221"/>
    </location>
</feature>
<feature type="compositionally biased region" description="Acidic residues" evidence="6">
    <location>
        <begin position="196"/>
        <end position="221"/>
    </location>
</feature>
<evidence type="ECO:0000313" key="9">
    <source>
        <dbReference type="EMBL" id="MBL6761246.1"/>
    </source>
</evidence>
<dbReference type="EMBL" id="JADHOK010000006">
    <property type="protein sequence ID" value="MBL6761246.1"/>
    <property type="molecule type" value="Genomic_DNA"/>
</dbReference>
<dbReference type="GO" id="GO:0022625">
    <property type="term" value="C:cytosolic large ribosomal subunit"/>
    <property type="evidence" value="ECO:0007669"/>
    <property type="project" value="TreeGrafter"/>
</dbReference>
<comment type="subunit">
    <text evidence="5">Part of the 50S ribosomal subunit; part of the 5S rRNA/L5/L18/L25 subcomplex. Contacts the 5S rRNA. Binds to the 5S rRNA independently of L5 and L18.</text>
</comment>
<dbReference type="Proteomes" id="UP000785783">
    <property type="component" value="Unassembled WGS sequence"/>
</dbReference>
<dbReference type="AlphaFoldDB" id="A0A937L2D7"/>
<dbReference type="NCBIfam" id="NF004128">
    <property type="entry name" value="PRK05618.1-2"/>
    <property type="match status" value="1"/>
</dbReference>
<dbReference type="GO" id="GO:0008097">
    <property type="term" value="F:5S rRNA binding"/>
    <property type="evidence" value="ECO:0007669"/>
    <property type="project" value="InterPro"/>
</dbReference>
<dbReference type="NCBIfam" id="TIGR00731">
    <property type="entry name" value="bL25_bact_ctc"/>
    <property type="match status" value="1"/>
</dbReference>
<dbReference type="PANTHER" id="PTHR33284">
    <property type="entry name" value="RIBOSOMAL PROTEIN L25/GLN-TRNA SYNTHETASE, ANTI-CODON-BINDING DOMAIN-CONTAINING PROTEIN"/>
    <property type="match status" value="1"/>
</dbReference>
<dbReference type="GO" id="GO:0003735">
    <property type="term" value="F:structural constituent of ribosome"/>
    <property type="evidence" value="ECO:0007669"/>
    <property type="project" value="InterPro"/>
</dbReference>
<dbReference type="InterPro" id="IPR029751">
    <property type="entry name" value="Ribosomal_L25_dom"/>
</dbReference>
<keyword evidence="3 5" id="KW-0689">Ribosomal protein</keyword>
<dbReference type="Pfam" id="PF01386">
    <property type="entry name" value="Ribosomal_L25p"/>
    <property type="match status" value="1"/>
</dbReference>
<dbReference type="Gene3D" id="2.40.240.10">
    <property type="entry name" value="Ribosomal Protein L25, Chain P"/>
    <property type="match status" value="1"/>
</dbReference>
<dbReference type="InterPro" id="IPR020056">
    <property type="entry name" value="Rbsml_bL25/Gln-tRNA_synth_N"/>
</dbReference>
<evidence type="ECO:0000256" key="3">
    <source>
        <dbReference type="ARBA" id="ARBA00022980"/>
    </source>
</evidence>
<dbReference type="GO" id="GO:0006412">
    <property type="term" value="P:translation"/>
    <property type="evidence" value="ECO:0007669"/>
    <property type="project" value="UniProtKB-UniRule"/>
</dbReference>
<evidence type="ECO:0000256" key="4">
    <source>
        <dbReference type="ARBA" id="ARBA00023274"/>
    </source>
</evidence>
<accession>A0A937L2D7</accession>
<proteinExistence type="inferred from homology"/>
<keyword evidence="4 5" id="KW-0687">Ribonucleoprotein</keyword>
<dbReference type="SUPFAM" id="SSF50715">
    <property type="entry name" value="Ribosomal protein L25-like"/>
    <property type="match status" value="1"/>
</dbReference>
<protein>
    <recommendedName>
        <fullName evidence="5">Large ribosomal subunit protein bL25</fullName>
    </recommendedName>
    <alternativeName>
        <fullName evidence="5">General stress protein CTC</fullName>
    </alternativeName>
</protein>
<dbReference type="InterPro" id="IPR001021">
    <property type="entry name" value="Ribosomal_bL25_long"/>
</dbReference>
<evidence type="ECO:0000256" key="1">
    <source>
        <dbReference type="ARBA" id="ARBA00022730"/>
    </source>
</evidence>
<gene>
    <name evidence="5" type="primary">rplY</name>
    <name evidence="5" type="synonym">ctc</name>
    <name evidence="9" type="ORF">ISQ19_00940</name>
</gene>
<dbReference type="Gene3D" id="2.170.120.20">
    <property type="entry name" value="Ribosomal protein L25, beta domain"/>
    <property type="match status" value="1"/>
</dbReference>
<dbReference type="PANTHER" id="PTHR33284:SF1">
    <property type="entry name" value="RIBOSOMAL PROTEIN L25_GLN-TRNA SYNTHETASE, ANTI-CODON-BINDING DOMAIN-CONTAINING PROTEIN"/>
    <property type="match status" value="1"/>
</dbReference>
<dbReference type="InterPro" id="IPR020057">
    <property type="entry name" value="Ribosomal_bL25_b-dom"/>
</dbReference>
<comment type="similarity">
    <text evidence="5">Belongs to the bacterial ribosomal protein bL25 family. CTC subfamily.</text>
</comment>
<dbReference type="InterPro" id="IPR020930">
    <property type="entry name" value="Ribosomal_uL5_bac-type"/>
</dbReference>
<dbReference type="Pfam" id="PF14693">
    <property type="entry name" value="Ribosomal_TL5_C"/>
    <property type="match status" value="1"/>
</dbReference>
<evidence type="ECO:0000256" key="2">
    <source>
        <dbReference type="ARBA" id="ARBA00022884"/>
    </source>
</evidence>
<evidence type="ECO:0000259" key="7">
    <source>
        <dbReference type="Pfam" id="PF01386"/>
    </source>
</evidence>
<dbReference type="NCBIfam" id="NF004612">
    <property type="entry name" value="PRK05943.1"/>
    <property type="match status" value="1"/>
</dbReference>
<evidence type="ECO:0000259" key="8">
    <source>
        <dbReference type="Pfam" id="PF14693"/>
    </source>
</evidence>
<keyword evidence="2 5" id="KW-0694">RNA-binding</keyword>
<comment type="caution">
    <text evidence="9">The sequence shown here is derived from an EMBL/GenBank/DDBJ whole genome shotgun (WGS) entry which is preliminary data.</text>
</comment>
<evidence type="ECO:0000313" key="10">
    <source>
        <dbReference type="Proteomes" id="UP000785783"/>
    </source>
</evidence>
<dbReference type="InterPro" id="IPR011035">
    <property type="entry name" value="Ribosomal_bL25/Gln-tRNA_synth"/>
</dbReference>
<keyword evidence="1 5" id="KW-0699">rRNA-binding</keyword>
<name>A0A937L2D7_9PROT</name>
<evidence type="ECO:0000256" key="5">
    <source>
        <dbReference type="HAMAP-Rule" id="MF_01334"/>
    </source>
</evidence>
<sequence length="221" mass="23758">MSDILEITATKRERAGKGVARALRREGLVPAVIYGDKQDPEGITLKMGQVKKLYNTGRMLNTLLEIEIDGKKIRAIARDVQLHPVRDDVLHADFLRLGKGAKIAVEVSVTFLNEETCPGLKQGGVLNVVRYTVELNCPADNIPETIELDLAEAQMNDSLHISEVTLPEGVEPVIDDRDFTIATIAAPAALKSEGSEAAEGEEGEDGAIEGDEGAADEGGEE</sequence>
<feature type="domain" description="Large ribosomal subunit protein bL25 L25" evidence="7">
    <location>
        <begin position="7"/>
        <end position="94"/>
    </location>
</feature>
<dbReference type="CDD" id="cd00495">
    <property type="entry name" value="Ribosomal_L25_TL5_CTC"/>
    <property type="match status" value="1"/>
</dbReference>
<evidence type="ECO:0000256" key="6">
    <source>
        <dbReference type="SAM" id="MobiDB-lite"/>
    </source>
</evidence>
<organism evidence="9 10">
    <name type="scientific">PS1 clade bacterium</name>
    <dbReference type="NCBI Taxonomy" id="2175152"/>
    <lineage>
        <taxon>Bacteria</taxon>
        <taxon>Pseudomonadati</taxon>
        <taxon>Pseudomonadota</taxon>
        <taxon>Alphaproteobacteria</taxon>
        <taxon>PS1 clade</taxon>
    </lineage>
</organism>
<comment type="function">
    <text evidence="5">This is one of the proteins that binds to the 5S RNA in the ribosome where it forms part of the central protuberance.</text>
</comment>
<dbReference type="HAMAP" id="MF_01334">
    <property type="entry name" value="Ribosomal_bL25_CTC"/>
    <property type="match status" value="1"/>
</dbReference>
<feature type="domain" description="Large ribosomal subunit protein bL25 beta" evidence="8">
    <location>
        <begin position="102"/>
        <end position="187"/>
    </location>
</feature>
<reference evidence="9" key="1">
    <citation type="submission" date="2020-10" db="EMBL/GenBank/DDBJ databases">
        <title>Microbiome of the Black Sea water column analyzed by genome centric metagenomics.</title>
        <authorList>
            <person name="Cabello-Yeves P.J."/>
            <person name="Callieri C."/>
            <person name="Picazo A."/>
            <person name="Mehrshad M."/>
            <person name="Haro-Moreno J.M."/>
            <person name="Roda-Garcia J."/>
            <person name="Dzembekova N."/>
            <person name="Slabakova V."/>
            <person name="Slabakova N."/>
            <person name="Moncheva S."/>
            <person name="Rodriguez-Valera F."/>
        </authorList>
    </citation>
    <scope>NUCLEOTIDE SEQUENCE</scope>
    <source>
        <strain evidence="9">BS307-5m-G5</strain>
    </source>
</reference>
<dbReference type="InterPro" id="IPR037121">
    <property type="entry name" value="Ribosomal_bL25_C"/>
</dbReference>